<evidence type="ECO:0000256" key="8">
    <source>
        <dbReference type="ARBA" id="ARBA00051245"/>
    </source>
</evidence>
<dbReference type="PANTHER" id="PTHR32309:SF13">
    <property type="entry name" value="FERRIC ENTEROBACTIN TRANSPORT PROTEIN FEPE"/>
    <property type="match status" value="1"/>
</dbReference>
<dbReference type="Pfam" id="PF13614">
    <property type="entry name" value="AAA_31"/>
    <property type="match status" value="1"/>
</dbReference>
<organism evidence="10 11">
    <name type="scientific">Petrocella atlantisensis</name>
    <dbReference type="NCBI Taxonomy" id="2173034"/>
    <lineage>
        <taxon>Bacteria</taxon>
        <taxon>Bacillati</taxon>
        <taxon>Bacillota</taxon>
        <taxon>Clostridia</taxon>
        <taxon>Lachnospirales</taxon>
        <taxon>Vallitaleaceae</taxon>
        <taxon>Petrocella</taxon>
    </lineage>
</organism>
<keyword evidence="6" id="KW-0067">ATP-binding</keyword>
<keyword evidence="3" id="KW-0808">Transferase</keyword>
<dbReference type="EMBL" id="LR130778">
    <property type="protein sequence ID" value="VDN46148.1"/>
    <property type="molecule type" value="Genomic_DNA"/>
</dbReference>
<name>A0A3P7PB55_9FIRM</name>
<dbReference type="RefSeq" id="WP_125135710.1">
    <property type="nucleotide sequence ID" value="NZ_LR130778.1"/>
</dbReference>
<dbReference type="GO" id="GO:0004715">
    <property type="term" value="F:non-membrane spanning protein tyrosine kinase activity"/>
    <property type="evidence" value="ECO:0007669"/>
    <property type="project" value="UniProtKB-EC"/>
</dbReference>
<evidence type="ECO:0000256" key="1">
    <source>
        <dbReference type="ARBA" id="ARBA00007316"/>
    </source>
</evidence>
<dbReference type="KEGG" id="cbar:PATL70BA_0302"/>
<evidence type="ECO:0000256" key="5">
    <source>
        <dbReference type="ARBA" id="ARBA00022777"/>
    </source>
</evidence>
<dbReference type="Gene3D" id="3.40.50.300">
    <property type="entry name" value="P-loop containing nucleotide triphosphate hydrolases"/>
    <property type="match status" value="1"/>
</dbReference>
<keyword evidence="5" id="KW-0418">Kinase</keyword>
<evidence type="ECO:0000256" key="7">
    <source>
        <dbReference type="ARBA" id="ARBA00023137"/>
    </source>
</evidence>
<comment type="catalytic activity">
    <reaction evidence="8">
        <text>L-tyrosyl-[protein] + ATP = O-phospho-L-tyrosyl-[protein] + ADP + H(+)</text>
        <dbReference type="Rhea" id="RHEA:10596"/>
        <dbReference type="Rhea" id="RHEA-COMP:10136"/>
        <dbReference type="Rhea" id="RHEA-COMP:20101"/>
        <dbReference type="ChEBI" id="CHEBI:15378"/>
        <dbReference type="ChEBI" id="CHEBI:30616"/>
        <dbReference type="ChEBI" id="CHEBI:46858"/>
        <dbReference type="ChEBI" id="CHEBI:61978"/>
        <dbReference type="ChEBI" id="CHEBI:456216"/>
        <dbReference type="EC" id="2.7.10.2"/>
    </reaction>
</comment>
<dbReference type="AlphaFoldDB" id="A0A3P7PB55"/>
<dbReference type="Proteomes" id="UP000279029">
    <property type="component" value="Chromosome"/>
</dbReference>
<protein>
    <recommendedName>
        <fullName evidence="2">non-specific protein-tyrosine kinase</fullName>
        <ecNumber evidence="2">2.7.10.2</ecNumber>
    </recommendedName>
</protein>
<dbReference type="PANTHER" id="PTHR32309">
    <property type="entry name" value="TYROSINE-PROTEIN KINASE"/>
    <property type="match status" value="1"/>
</dbReference>
<dbReference type="NCBIfam" id="TIGR01007">
    <property type="entry name" value="eps_fam"/>
    <property type="match status" value="1"/>
</dbReference>
<gene>
    <name evidence="10" type="ORF">PATL70BA_0302</name>
</gene>
<dbReference type="InterPro" id="IPR050445">
    <property type="entry name" value="Bact_polysacc_biosynth/exp"/>
</dbReference>
<keyword evidence="4" id="KW-0547">Nucleotide-binding</keyword>
<evidence type="ECO:0000313" key="10">
    <source>
        <dbReference type="EMBL" id="VDN46148.1"/>
    </source>
</evidence>
<evidence type="ECO:0000259" key="9">
    <source>
        <dbReference type="Pfam" id="PF13614"/>
    </source>
</evidence>
<evidence type="ECO:0000256" key="3">
    <source>
        <dbReference type="ARBA" id="ARBA00022679"/>
    </source>
</evidence>
<reference evidence="10 11" key="1">
    <citation type="submission" date="2018-09" db="EMBL/GenBank/DDBJ databases">
        <authorList>
            <person name="Postec A."/>
        </authorList>
    </citation>
    <scope>NUCLEOTIDE SEQUENCE [LARGE SCALE GENOMIC DNA]</scope>
    <source>
        <strain evidence="10">70B-A</strain>
    </source>
</reference>
<keyword evidence="11" id="KW-1185">Reference proteome</keyword>
<evidence type="ECO:0000256" key="4">
    <source>
        <dbReference type="ARBA" id="ARBA00022741"/>
    </source>
</evidence>
<accession>A0A3P7PB55</accession>
<dbReference type="GO" id="GO:0005524">
    <property type="term" value="F:ATP binding"/>
    <property type="evidence" value="ECO:0007669"/>
    <property type="project" value="UniProtKB-KW"/>
</dbReference>
<dbReference type="OrthoDB" id="9794577at2"/>
<dbReference type="EC" id="2.7.10.2" evidence="2"/>
<dbReference type="CDD" id="cd05387">
    <property type="entry name" value="BY-kinase"/>
    <property type="match status" value="1"/>
</dbReference>
<feature type="domain" description="AAA" evidence="9">
    <location>
        <begin position="38"/>
        <end position="176"/>
    </location>
</feature>
<evidence type="ECO:0000313" key="11">
    <source>
        <dbReference type="Proteomes" id="UP000279029"/>
    </source>
</evidence>
<dbReference type="GO" id="GO:0005886">
    <property type="term" value="C:plasma membrane"/>
    <property type="evidence" value="ECO:0007669"/>
    <property type="project" value="TreeGrafter"/>
</dbReference>
<proteinExistence type="inferred from homology"/>
<sequence length="218" mass="24588">MKREHIITVNEPESYISESYKILRSILSHFNTSEGKRIIMFASAHDDDDKTAVITNLSVSLAQSDMKVLLVEGDFRHPKLYDLFEVPRMPGLTNMIFEKKQLKECVHDIVAIKGLSVLTAGTSPVANLELFARPEFIMLMEEMKTMYDLVLIDVPPIMKYSDGTVLSKSVDGVILVAALDESHKDHLVKTREMLAVVHAKLLGVVVTKSKIKKKDKKY</sequence>
<dbReference type="InterPro" id="IPR027417">
    <property type="entry name" value="P-loop_NTPase"/>
</dbReference>
<dbReference type="InterPro" id="IPR025669">
    <property type="entry name" value="AAA_dom"/>
</dbReference>
<dbReference type="InterPro" id="IPR005702">
    <property type="entry name" value="Wzc-like_C"/>
</dbReference>
<comment type="similarity">
    <text evidence="1">Belongs to the CpsD/CapB family.</text>
</comment>
<evidence type="ECO:0000256" key="6">
    <source>
        <dbReference type="ARBA" id="ARBA00022840"/>
    </source>
</evidence>
<keyword evidence="7" id="KW-0829">Tyrosine-protein kinase</keyword>
<dbReference type="SUPFAM" id="SSF52540">
    <property type="entry name" value="P-loop containing nucleoside triphosphate hydrolases"/>
    <property type="match status" value="1"/>
</dbReference>
<evidence type="ECO:0000256" key="2">
    <source>
        <dbReference type="ARBA" id="ARBA00011903"/>
    </source>
</evidence>